<dbReference type="OrthoDB" id="2685413at2759"/>
<dbReference type="STRING" id="765440.A0A0C3C003"/>
<sequence>MRTKRPRAKDAFDRVPVEIWREIASLLSRSQHKALMHVPHVLGKLSSELFYRDIVLYYGTLPLSLIEFGDLSTGHPVNHQLERWHAKRCRGIISRISQDSQFAQRVRTLKVYASGRQDPMSRQMTSLSKALPNLKRLEHFACHGTHYALSSLIAALLPTTVPQLKGLEIKYVGLNPPEFPVIPANLESIAIEPVASTYLLFLGSASSLRDLRIGSHHHITPLTPLNMRKLIHLELYRTTPYSTAGSFPFEIVLRDGAHLESLRVEHFQPSQTPSVHFRRYSHSLPHLKRFGIFFSSPGSPAEYDFDLFPAICDFLRNKSGLVTLELIAPSNPIGQQSLGFGKGCWDLLPTLVNLRCLSMTLTKLGDSEHCTQFIPRSVTSLTLLGKFGEKVISASCQAHWPNFLRFLHLDEYPSDRAARKIATYVPSVYIVRLQTSHFNVVSRTPGRPVKVEQWTQRTEEYFWREQLEAQGCEDRLLYMLPSAHKFDSCYI</sequence>
<gene>
    <name evidence="1" type="ORF">PILCRDRAFT_239</name>
</gene>
<dbReference type="HOGENOM" id="CLU_047863_0_0_1"/>
<dbReference type="Proteomes" id="UP000054166">
    <property type="component" value="Unassembled WGS sequence"/>
</dbReference>
<evidence type="ECO:0000313" key="1">
    <source>
        <dbReference type="EMBL" id="KIM92133.1"/>
    </source>
</evidence>
<reference evidence="2" key="2">
    <citation type="submission" date="2015-01" db="EMBL/GenBank/DDBJ databases">
        <title>Evolutionary Origins and Diversification of the Mycorrhizal Mutualists.</title>
        <authorList>
            <consortium name="DOE Joint Genome Institute"/>
            <consortium name="Mycorrhizal Genomics Consortium"/>
            <person name="Kohler A."/>
            <person name="Kuo A."/>
            <person name="Nagy L.G."/>
            <person name="Floudas D."/>
            <person name="Copeland A."/>
            <person name="Barry K.W."/>
            <person name="Cichocki N."/>
            <person name="Veneault-Fourrey C."/>
            <person name="LaButti K."/>
            <person name="Lindquist E.A."/>
            <person name="Lipzen A."/>
            <person name="Lundell T."/>
            <person name="Morin E."/>
            <person name="Murat C."/>
            <person name="Riley R."/>
            <person name="Ohm R."/>
            <person name="Sun H."/>
            <person name="Tunlid A."/>
            <person name="Henrissat B."/>
            <person name="Grigoriev I.V."/>
            <person name="Hibbett D.S."/>
            <person name="Martin F."/>
        </authorList>
    </citation>
    <scope>NUCLEOTIDE SEQUENCE [LARGE SCALE GENOMIC DNA]</scope>
    <source>
        <strain evidence="2">F 1598</strain>
    </source>
</reference>
<accession>A0A0C3C003</accession>
<organism evidence="1 2">
    <name type="scientific">Piloderma croceum (strain F 1598)</name>
    <dbReference type="NCBI Taxonomy" id="765440"/>
    <lineage>
        <taxon>Eukaryota</taxon>
        <taxon>Fungi</taxon>
        <taxon>Dikarya</taxon>
        <taxon>Basidiomycota</taxon>
        <taxon>Agaricomycotina</taxon>
        <taxon>Agaricomycetes</taxon>
        <taxon>Agaricomycetidae</taxon>
        <taxon>Atheliales</taxon>
        <taxon>Atheliaceae</taxon>
        <taxon>Piloderma</taxon>
    </lineage>
</organism>
<name>A0A0C3C003_PILCF</name>
<dbReference type="EMBL" id="KN832970">
    <property type="protein sequence ID" value="KIM92133.1"/>
    <property type="molecule type" value="Genomic_DNA"/>
</dbReference>
<protein>
    <submittedName>
        <fullName evidence="1">Uncharacterized protein</fullName>
    </submittedName>
</protein>
<dbReference type="AlphaFoldDB" id="A0A0C3C003"/>
<keyword evidence="2" id="KW-1185">Reference proteome</keyword>
<reference evidence="1 2" key="1">
    <citation type="submission" date="2014-04" db="EMBL/GenBank/DDBJ databases">
        <authorList>
            <consortium name="DOE Joint Genome Institute"/>
            <person name="Kuo A."/>
            <person name="Tarkka M."/>
            <person name="Buscot F."/>
            <person name="Kohler A."/>
            <person name="Nagy L.G."/>
            <person name="Floudas D."/>
            <person name="Copeland A."/>
            <person name="Barry K.W."/>
            <person name="Cichocki N."/>
            <person name="Veneault-Fourrey C."/>
            <person name="LaButti K."/>
            <person name="Lindquist E.A."/>
            <person name="Lipzen A."/>
            <person name="Lundell T."/>
            <person name="Morin E."/>
            <person name="Murat C."/>
            <person name="Sun H."/>
            <person name="Tunlid A."/>
            <person name="Henrissat B."/>
            <person name="Grigoriev I.V."/>
            <person name="Hibbett D.S."/>
            <person name="Martin F."/>
            <person name="Nordberg H.P."/>
            <person name="Cantor M.N."/>
            <person name="Hua S.X."/>
        </authorList>
    </citation>
    <scope>NUCLEOTIDE SEQUENCE [LARGE SCALE GENOMIC DNA]</scope>
    <source>
        <strain evidence="1 2">F 1598</strain>
    </source>
</reference>
<dbReference type="InParanoid" id="A0A0C3C003"/>
<dbReference type="SUPFAM" id="SSF52047">
    <property type="entry name" value="RNI-like"/>
    <property type="match status" value="1"/>
</dbReference>
<proteinExistence type="predicted"/>
<dbReference type="InterPro" id="IPR032675">
    <property type="entry name" value="LRR_dom_sf"/>
</dbReference>
<dbReference type="Gene3D" id="3.80.10.10">
    <property type="entry name" value="Ribonuclease Inhibitor"/>
    <property type="match status" value="1"/>
</dbReference>
<evidence type="ECO:0000313" key="2">
    <source>
        <dbReference type="Proteomes" id="UP000054166"/>
    </source>
</evidence>